<dbReference type="Proteomes" id="UP001610446">
    <property type="component" value="Unassembled WGS sequence"/>
</dbReference>
<evidence type="ECO:0000313" key="8">
    <source>
        <dbReference type="Proteomes" id="UP001610446"/>
    </source>
</evidence>
<evidence type="ECO:0000313" key="7">
    <source>
        <dbReference type="EMBL" id="KAL2846200.1"/>
    </source>
</evidence>
<dbReference type="Gene3D" id="1.20.58.340">
    <property type="entry name" value="Magnesium transport protein CorA, transmembrane region"/>
    <property type="match status" value="1"/>
</dbReference>
<evidence type="ECO:0000256" key="6">
    <source>
        <dbReference type="SAM" id="Phobius"/>
    </source>
</evidence>
<evidence type="ECO:0000256" key="5">
    <source>
        <dbReference type="SAM" id="MobiDB-lite"/>
    </source>
</evidence>
<gene>
    <name evidence="7" type="ORF">BJY01DRAFT_175953</name>
</gene>
<sequence>MFQFNRDLAARGIEWTPRRLYFIEAWSFPGVSAATPWNFRCGFLDARQIEEWVYQTGSFAIPAPPPSVGRPDGGLPLLACDYTLFRKISLGMSRDDFEVVESIFGLHPATLPALEVGSGSCSRHLDLTQQRNILSIVLKAPQKYELGNFMLSLTHEIGSGWTAALLAGESIVDGFTHLEDVSLLPHVSYSPCAIIRACLASSTALWNKPLTLPSILLNDHLKRLQQFSSGDLTRRVTYIEEQLGVTKVGRRNSKTLMYQPGANVGKHLERSQAEWLTTQINTQLTRLMFTARAPKWNYEAATLLVDTENELIRNQTETLGLGNEIIQMLDHNISLAKSMEDHVLGLQKRLELQLNVLYSFVAQTDNRLSARLAAVAGRDSTSMKILAFITTIFLPGSYVATLFSMNMFNWEEAASDTVSPRFWIYWVVAGPLTLLTLGGWALWWSFEKNRYDKHLEETMKRANEIKPTPWWRRLLKSQDALGVEAQDELVVISVGDGGDRHGAARDSRSESGGGRGSRPVRRFSRSRISSK</sequence>
<comment type="subcellular location">
    <subcellularLocation>
        <location evidence="1">Membrane</location>
        <topology evidence="1">Multi-pass membrane protein</topology>
    </subcellularLocation>
</comment>
<evidence type="ECO:0000256" key="1">
    <source>
        <dbReference type="ARBA" id="ARBA00004141"/>
    </source>
</evidence>
<dbReference type="SUPFAM" id="SSF144083">
    <property type="entry name" value="Magnesium transport protein CorA, transmembrane region"/>
    <property type="match status" value="1"/>
</dbReference>
<comment type="caution">
    <text evidence="7">The sequence shown here is derived from an EMBL/GenBank/DDBJ whole genome shotgun (WGS) entry which is preliminary data.</text>
</comment>
<feature type="region of interest" description="Disordered" evidence="5">
    <location>
        <begin position="495"/>
        <end position="531"/>
    </location>
</feature>
<proteinExistence type="predicted"/>
<protein>
    <recommendedName>
        <fullName evidence="9">Mg2+ transporter protein, CorA-like/Zinc transport protein ZntB</fullName>
    </recommendedName>
</protein>
<evidence type="ECO:0000256" key="4">
    <source>
        <dbReference type="ARBA" id="ARBA00023136"/>
    </source>
</evidence>
<keyword evidence="8" id="KW-1185">Reference proteome</keyword>
<evidence type="ECO:0008006" key="9">
    <source>
        <dbReference type="Google" id="ProtNLM"/>
    </source>
</evidence>
<keyword evidence="4 6" id="KW-0472">Membrane</keyword>
<organism evidence="7 8">
    <name type="scientific">Aspergillus pseudoustus</name>
    <dbReference type="NCBI Taxonomy" id="1810923"/>
    <lineage>
        <taxon>Eukaryota</taxon>
        <taxon>Fungi</taxon>
        <taxon>Dikarya</taxon>
        <taxon>Ascomycota</taxon>
        <taxon>Pezizomycotina</taxon>
        <taxon>Eurotiomycetes</taxon>
        <taxon>Eurotiomycetidae</taxon>
        <taxon>Eurotiales</taxon>
        <taxon>Aspergillaceae</taxon>
        <taxon>Aspergillus</taxon>
        <taxon>Aspergillus subgen. Nidulantes</taxon>
    </lineage>
</organism>
<name>A0ABR4K1P5_9EURO</name>
<feature type="compositionally biased region" description="Basic and acidic residues" evidence="5">
    <location>
        <begin position="497"/>
        <end position="509"/>
    </location>
</feature>
<keyword evidence="3 6" id="KW-1133">Transmembrane helix</keyword>
<feature type="compositionally biased region" description="Basic residues" evidence="5">
    <location>
        <begin position="518"/>
        <end position="531"/>
    </location>
</feature>
<feature type="transmembrane region" description="Helical" evidence="6">
    <location>
        <begin position="385"/>
        <end position="403"/>
    </location>
</feature>
<evidence type="ECO:0000256" key="2">
    <source>
        <dbReference type="ARBA" id="ARBA00022692"/>
    </source>
</evidence>
<dbReference type="InterPro" id="IPR045863">
    <property type="entry name" value="CorA_TM1_TM2"/>
</dbReference>
<accession>A0ABR4K1P5</accession>
<keyword evidence="2 6" id="KW-0812">Transmembrane</keyword>
<evidence type="ECO:0000256" key="3">
    <source>
        <dbReference type="ARBA" id="ARBA00022989"/>
    </source>
</evidence>
<dbReference type="EMBL" id="JBFXLU010000065">
    <property type="protein sequence ID" value="KAL2846200.1"/>
    <property type="molecule type" value="Genomic_DNA"/>
</dbReference>
<reference evidence="7 8" key="1">
    <citation type="submission" date="2024-07" db="EMBL/GenBank/DDBJ databases">
        <title>Section-level genome sequencing and comparative genomics of Aspergillus sections Usti and Cavernicolus.</title>
        <authorList>
            <consortium name="Lawrence Berkeley National Laboratory"/>
            <person name="Nybo J.L."/>
            <person name="Vesth T.C."/>
            <person name="Theobald S."/>
            <person name="Frisvad J.C."/>
            <person name="Larsen T.O."/>
            <person name="Kjaerboelling I."/>
            <person name="Rothschild-Mancinelli K."/>
            <person name="Lyhne E.K."/>
            <person name="Kogle M.E."/>
            <person name="Barry K."/>
            <person name="Clum A."/>
            <person name="Na H."/>
            <person name="Ledsgaard L."/>
            <person name="Lin J."/>
            <person name="Lipzen A."/>
            <person name="Kuo A."/>
            <person name="Riley R."/>
            <person name="Mondo S."/>
            <person name="Labutti K."/>
            <person name="Haridas S."/>
            <person name="Pangalinan J."/>
            <person name="Salamov A.A."/>
            <person name="Simmons B.A."/>
            <person name="Magnuson J.K."/>
            <person name="Chen J."/>
            <person name="Drula E."/>
            <person name="Henrissat B."/>
            <person name="Wiebenga A."/>
            <person name="Lubbers R.J."/>
            <person name="Gomes A.C."/>
            <person name="Makela M.R."/>
            <person name="Stajich J."/>
            <person name="Grigoriev I.V."/>
            <person name="Mortensen U.H."/>
            <person name="De Vries R.P."/>
            <person name="Baker S.E."/>
            <person name="Andersen M.R."/>
        </authorList>
    </citation>
    <scope>NUCLEOTIDE SEQUENCE [LARGE SCALE GENOMIC DNA]</scope>
    <source>
        <strain evidence="7 8">CBS 123904</strain>
    </source>
</reference>
<feature type="transmembrane region" description="Helical" evidence="6">
    <location>
        <begin position="423"/>
        <end position="444"/>
    </location>
</feature>